<feature type="region of interest" description="Disordered" evidence="1">
    <location>
        <begin position="44"/>
        <end position="65"/>
    </location>
</feature>
<evidence type="ECO:0000256" key="2">
    <source>
        <dbReference type="SAM" id="SignalP"/>
    </source>
</evidence>
<dbReference type="VEuPathDB" id="CryptoDB:Cvel_11070"/>
<name>A0A0G4I529_9ALVE</name>
<accession>A0A0G4I529</accession>
<protein>
    <recommendedName>
        <fullName evidence="4">EGF-like domain-containing protein</fullName>
    </recommendedName>
</protein>
<reference evidence="3" key="1">
    <citation type="submission" date="2014-11" db="EMBL/GenBank/DDBJ databases">
        <authorList>
            <person name="Otto D Thomas"/>
            <person name="Naeem Raeece"/>
        </authorList>
    </citation>
    <scope>NUCLEOTIDE SEQUENCE</scope>
</reference>
<feature type="compositionally biased region" description="Low complexity" evidence="1">
    <location>
        <begin position="281"/>
        <end position="293"/>
    </location>
</feature>
<feature type="compositionally biased region" description="Low complexity" evidence="1">
    <location>
        <begin position="51"/>
        <end position="61"/>
    </location>
</feature>
<dbReference type="EMBL" id="CDMZ01005138">
    <property type="protein sequence ID" value="CEM52098.1"/>
    <property type="molecule type" value="Genomic_DNA"/>
</dbReference>
<feature type="chain" id="PRO_5005192612" description="EGF-like domain-containing protein" evidence="2">
    <location>
        <begin position="25"/>
        <end position="440"/>
    </location>
</feature>
<evidence type="ECO:0000256" key="1">
    <source>
        <dbReference type="SAM" id="MobiDB-lite"/>
    </source>
</evidence>
<proteinExistence type="predicted"/>
<keyword evidence="2" id="KW-0732">Signal</keyword>
<evidence type="ECO:0000313" key="3">
    <source>
        <dbReference type="EMBL" id="CEM52098.1"/>
    </source>
</evidence>
<feature type="compositionally biased region" description="Pro residues" evidence="1">
    <location>
        <begin position="264"/>
        <end position="280"/>
    </location>
</feature>
<feature type="signal peptide" evidence="2">
    <location>
        <begin position="1"/>
        <end position="24"/>
    </location>
</feature>
<dbReference type="AlphaFoldDB" id="A0A0G4I529"/>
<feature type="compositionally biased region" description="Acidic residues" evidence="1">
    <location>
        <begin position="127"/>
        <end position="138"/>
    </location>
</feature>
<organism evidence="3">
    <name type="scientific">Chromera velia CCMP2878</name>
    <dbReference type="NCBI Taxonomy" id="1169474"/>
    <lineage>
        <taxon>Eukaryota</taxon>
        <taxon>Sar</taxon>
        <taxon>Alveolata</taxon>
        <taxon>Colpodellida</taxon>
        <taxon>Chromeraceae</taxon>
        <taxon>Chromera</taxon>
    </lineage>
</organism>
<feature type="compositionally biased region" description="Basic and acidic residues" evidence="1">
    <location>
        <begin position="139"/>
        <end position="150"/>
    </location>
</feature>
<evidence type="ECO:0008006" key="4">
    <source>
        <dbReference type="Google" id="ProtNLM"/>
    </source>
</evidence>
<gene>
    <name evidence="3" type="ORF">Cvel_11070</name>
</gene>
<sequence length="440" mass="47683">MRQHTATLFCVVHVLLLTASSSSGTPSLRKLGVTDRLRDRFDDDDDDRRISSSSSSASSSSFRDDDVGGLFDRDRDLDLEFDLLDDIRDRRDRRDDDDDDDSLLQSLRERRDDDDGDESLFDRLGDSDDEDSDEEEGGLLERLRKDRDSDEGMISSLRQRRGDGLGIFDDDDDDEEKEADDVTYTEFVLSEDGEGYVVKGSETAVAGAPEELQTQEMIPGLGYPYEPQQTAPASDPDTASPGFSFDSGWSTGNAPAPTVGLPPTSSPSPSTPPSYPPSTPTTPSYPASTSATPSYPPSTPSATPSGSSSPPPTPTQPSGPPAPVSSRTDWSGWAPIAEFCYERANGDMVCPEGSACETSGTTGMQWCRCPEGTEEITNIYGERECTKWEGWVPSVEFCTPTAECPVPGGYCLYSLAASERMCNCIPGFILKQLAGGFECE</sequence>
<feature type="region of interest" description="Disordered" evidence="1">
    <location>
        <begin position="200"/>
        <end position="328"/>
    </location>
</feature>
<feature type="compositionally biased region" description="Pro residues" evidence="1">
    <location>
        <begin position="309"/>
        <end position="323"/>
    </location>
</feature>
<feature type="region of interest" description="Disordered" evidence="1">
    <location>
        <begin position="92"/>
        <end position="181"/>
    </location>
</feature>
<feature type="compositionally biased region" description="Acidic residues" evidence="1">
    <location>
        <begin position="168"/>
        <end position="181"/>
    </location>
</feature>